<keyword evidence="1" id="KW-0175">Coiled coil</keyword>
<evidence type="ECO:0000313" key="3">
    <source>
        <dbReference type="Proteomes" id="UP000514713"/>
    </source>
</evidence>
<evidence type="ECO:0000313" key="2">
    <source>
        <dbReference type="EMBL" id="QMS87196.1"/>
    </source>
</evidence>
<reference evidence="3" key="1">
    <citation type="submission" date="2020-06" db="EMBL/GenBank/DDBJ databases">
        <title>Nostoc edaphicum CCNP1411 genome.</title>
        <authorList>
            <person name="Fidor A."/>
            <person name="Grabski M."/>
            <person name="Gawor J."/>
            <person name="Gromadka R."/>
            <person name="Wegrzyn G."/>
            <person name="Mazur-Marzec H."/>
        </authorList>
    </citation>
    <scope>NUCLEOTIDE SEQUENCE [LARGE SCALE GENOMIC DNA]</scope>
    <source>
        <strain evidence="3">CCNP1411</strain>
    </source>
</reference>
<gene>
    <name evidence="2" type="ORF">HUN01_06225</name>
</gene>
<proteinExistence type="predicted"/>
<protein>
    <submittedName>
        <fullName evidence="2">Type II toxin-antitoxin system HicB family antitoxin</fullName>
    </submittedName>
</protein>
<dbReference type="InterPro" id="IPR035069">
    <property type="entry name" value="TTHA1013/TTHA0281-like"/>
</dbReference>
<dbReference type="SUPFAM" id="SSF143100">
    <property type="entry name" value="TTHA1013/TTHA0281-like"/>
    <property type="match status" value="1"/>
</dbReference>
<dbReference type="Proteomes" id="UP000514713">
    <property type="component" value="Chromosome"/>
</dbReference>
<dbReference type="AlphaFoldDB" id="A0A7D7L905"/>
<organism evidence="2 3">
    <name type="scientific">Nostoc edaphicum CCNP1411</name>
    <dbReference type="NCBI Taxonomy" id="1472755"/>
    <lineage>
        <taxon>Bacteria</taxon>
        <taxon>Bacillati</taxon>
        <taxon>Cyanobacteriota</taxon>
        <taxon>Cyanophyceae</taxon>
        <taxon>Nostocales</taxon>
        <taxon>Nostocaceae</taxon>
        <taxon>Nostoc</taxon>
    </lineage>
</organism>
<dbReference type="Gene3D" id="3.30.160.250">
    <property type="match status" value="1"/>
</dbReference>
<dbReference type="RefSeq" id="WP_181930538.1">
    <property type="nucleotide sequence ID" value="NZ_CP054698.1"/>
</dbReference>
<feature type="coiled-coil region" evidence="1">
    <location>
        <begin position="12"/>
        <end position="39"/>
    </location>
</feature>
<keyword evidence="3" id="KW-1185">Reference proteome</keyword>
<name>A0A7D7L905_9NOSO</name>
<dbReference type="EMBL" id="CP054698">
    <property type="protein sequence ID" value="QMS87196.1"/>
    <property type="molecule type" value="Genomic_DNA"/>
</dbReference>
<accession>A0A7D7L905</accession>
<evidence type="ECO:0000256" key="1">
    <source>
        <dbReference type="SAM" id="Coils"/>
    </source>
</evidence>
<sequence>MSIGYVQELPSANVQERTLEEARESLREAIELILISNRELAES</sequence>
<dbReference type="KEGG" id="ned:HUN01_06225"/>